<accession>A0A2J6SM58</accession>
<evidence type="ECO:0000256" key="1">
    <source>
        <dbReference type="SAM" id="MobiDB-lite"/>
    </source>
</evidence>
<gene>
    <name evidence="3" type="ORF">K444DRAFT_620980</name>
</gene>
<feature type="compositionally biased region" description="Polar residues" evidence="1">
    <location>
        <begin position="295"/>
        <end position="342"/>
    </location>
</feature>
<dbReference type="InParanoid" id="A0A2J6SM58"/>
<feature type="region of interest" description="Disordered" evidence="1">
    <location>
        <begin position="106"/>
        <end position="125"/>
    </location>
</feature>
<sequence>MARAKAILAPRPKAATKAPTAVSQNVRGDHLVDFHIFADLAPELQDAIWEFSCYSAPEIIPMFINDRTFRFQFREVPTVPAVLQATSGARAIGLRHFTLVKFEELNRNSPRHPPQPHAQPAQPTQPVVQPIPWQFAPNHVQYLQNQPPWHNGNQLPQATQGHGWVNILPGPTQPALPTATPQAPNPLAPATYSAQAAIQVQHNLQHQGAIHPLGQQGTQVQGAIQPWFQHQALQALTIGGGPQQTTGQSLGQQNIAQHQLNQAQSSLGGSFQSTLTGQQSFSQNVNHYQSMYGGSHQTTALGGPSVTHNTSQYQSPYGGSFQSTPPGQQNSTQHSSQPHTTGQLTTVQAFNPPAGAVAASVAFAGHTSTAVVLHHNHPQRRVLPADDDSDRYFYVNPGSDCVKLQVGTATRYHYPTYVLTQFPQILTPVSDEGRSAYLQHMQQAYTAPTPFPGPGRLPDFLSNIQHLAVNLELAPCHATMRSDGFRIWLQRQTKDFCEVIVKSTIAKFPKLKNLDFLVEGDFTHRANDRMVLRHYKQAPIQEENGINFGHAELGLLEMEIRVWMMSEYMGKHGPEGPEVRIVVLVPQHYSQTKW</sequence>
<reference evidence="3 4" key="1">
    <citation type="submission" date="2016-04" db="EMBL/GenBank/DDBJ databases">
        <title>A degradative enzymes factory behind the ericoid mycorrhizal symbiosis.</title>
        <authorList>
            <consortium name="DOE Joint Genome Institute"/>
            <person name="Martino E."/>
            <person name="Morin E."/>
            <person name="Grelet G."/>
            <person name="Kuo A."/>
            <person name="Kohler A."/>
            <person name="Daghino S."/>
            <person name="Barry K."/>
            <person name="Choi C."/>
            <person name="Cichocki N."/>
            <person name="Clum A."/>
            <person name="Copeland A."/>
            <person name="Hainaut M."/>
            <person name="Haridas S."/>
            <person name="Labutti K."/>
            <person name="Lindquist E."/>
            <person name="Lipzen A."/>
            <person name="Khouja H.-R."/>
            <person name="Murat C."/>
            <person name="Ohm R."/>
            <person name="Olson A."/>
            <person name="Spatafora J."/>
            <person name="Veneault-Fourrey C."/>
            <person name="Henrissat B."/>
            <person name="Grigoriev I."/>
            <person name="Martin F."/>
            <person name="Perotto S."/>
        </authorList>
    </citation>
    <scope>NUCLEOTIDE SEQUENCE [LARGE SCALE GENOMIC DNA]</scope>
    <source>
        <strain evidence="3 4">E</strain>
    </source>
</reference>
<dbReference type="RefSeq" id="XP_024728760.1">
    <property type="nucleotide sequence ID" value="XM_024881808.1"/>
</dbReference>
<dbReference type="InterPro" id="IPR045518">
    <property type="entry name" value="2EXR"/>
</dbReference>
<feature type="domain" description="2EXR" evidence="2">
    <location>
        <begin position="34"/>
        <end position="101"/>
    </location>
</feature>
<protein>
    <recommendedName>
        <fullName evidence="2">2EXR domain-containing protein</fullName>
    </recommendedName>
</protein>
<evidence type="ECO:0000313" key="4">
    <source>
        <dbReference type="Proteomes" id="UP000235371"/>
    </source>
</evidence>
<feature type="region of interest" description="Disordered" evidence="1">
    <location>
        <begin position="289"/>
        <end position="342"/>
    </location>
</feature>
<organism evidence="3 4">
    <name type="scientific">Hyaloscypha bicolor E</name>
    <dbReference type="NCBI Taxonomy" id="1095630"/>
    <lineage>
        <taxon>Eukaryota</taxon>
        <taxon>Fungi</taxon>
        <taxon>Dikarya</taxon>
        <taxon>Ascomycota</taxon>
        <taxon>Pezizomycotina</taxon>
        <taxon>Leotiomycetes</taxon>
        <taxon>Helotiales</taxon>
        <taxon>Hyaloscyphaceae</taxon>
        <taxon>Hyaloscypha</taxon>
        <taxon>Hyaloscypha bicolor</taxon>
    </lineage>
</organism>
<dbReference type="OrthoDB" id="3557270at2759"/>
<dbReference type="EMBL" id="KZ613912">
    <property type="protein sequence ID" value="PMD51856.1"/>
    <property type="molecule type" value="Genomic_DNA"/>
</dbReference>
<dbReference type="AlphaFoldDB" id="A0A2J6SM58"/>
<dbReference type="Pfam" id="PF20150">
    <property type="entry name" value="2EXR"/>
    <property type="match status" value="1"/>
</dbReference>
<keyword evidence="4" id="KW-1185">Reference proteome</keyword>
<proteinExistence type="predicted"/>
<dbReference type="Proteomes" id="UP000235371">
    <property type="component" value="Unassembled WGS sequence"/>
</dbReference>
<name>A0A2J6SM58_9HELO</name>
<evidence type="ECO:0000259" key="2">
    <source>
        <dbReference type="Pfam" id="PF20150"/>
    </source>
</evidence>
<evidence type="ECO:0000313" key="3">
    <source>
        <dbReference type="EMBL" id="PMD51856.1"/>
    </source>
</evidence>
<dbReference type="GeneID" id="36589885"/>